<accession>A0A3P3R199</accession>
<dbReference type="EMBL" id="RRCO01000001">
    <property type="protein sequence ID" value="RRJ27257.1"/>
    <property type="molecule type" value="Genomic_DNA"/>
</dbReference>
<proteinExistence type="predicted"/>
<organism evidence="1 2">
    <name type="scientific">Lachnoanaerobaculum gingivalis</name>
    <dbReference type="NCBI Taxonomy" id="2490855"/>
    <lineage>
        <taxon>Bacteria</taxon>
        <taxon>Bacillati</taxon>
        <taxon>Bacillota</taxon>
        <taxon>Clostridia</taxon>
        <taxon>Lachnospirales</taxon>
        <taxon>Lachnospiraceae</taxon>
        <taxon>Lachnoanaerobaculum</taxon>
    </lineage>
</organism>
<sequence>MENDLLITDDKKSYIGGNQGWFLSLGYKDIEEYGCGIIAICNFLMCFWKSVYKSKNTVSKDTFTAFVLMVYRKYLNILDRPIIKGLTGFALARGINSYFKENKLSLKARWGLGFDILSKVNKSLKTGMPVILGVGPDLLSFLKKEKGIEVTDIQTGNTAKIYAHYVLIYDYKKENGEEFFYISSWGRGYKLAYSDFIRYKKKTFLGFLLSNILEIHNI</sequence>
<gene>
    <name evidence="1" type="ORF">EHV10_04240</name>
</gene>
<dbReference type="AlphaFoldDB" id="A0A3P3R199"/>
<dbReference type="Proteomes" id="UP000272490">
    <property type="component" value="Unassembled WGS sequence"/>
</dbReference>
<evidence type="ECO:0008006" key="3">
    <source>
        <dbReference type="Google" id="ProtNLM"/>
    </source>
</evidence>
<evidence type="ECO:0000313" key="2">
    <source>
        <dbReference type="Proteomes" id="UP000272490"/>
    </source>
</evidence>
<evidence type="ECO:0000313" key="1">
    <source>
        <dbReference type="EMBL" id="RRJ27257.1"/>
    </source>
</evidence>
<keyword evidence="2" id="KW-1185">Reference proteome</keyword>
<name>A0A3P3R199_9FIRM</name>
<dbReference type="OrthoDB" id="1970026at2"/>
<comment type="caution">
    <text evidence="1">The sequence shown here is derived from an EMBL/GenBank/DDBJ whole genome shotgun (WGS) entry which is preliminary data.</text>
</comment>
<protein>
    <recommendedName>
        <fullName evidence="3">Peptidase C39-like domain-containing protein</fullName>
    </recommendedName>
</protein>
<reference evidence="1 2" key="1">
    <citation type="submission" date="2018-11" db="EMBL/GenBank/DDBJ databases">
        <title>Genome sequencing of Lachnoanaerobaculum sp. KCOM 2030 (= ChDC B114).</title>
        <authorList>
            <person name="Kook J.-K."/>
            <person name="Park S.-N."/>
            <person name="Lim Y.K."/>
        </authorList>
    </citation>
    <scope>NUCLEOTIDE SEQUENCE [LARGE SCALE GENOMIC DNA]</scope>
    <source>
        <strain evidence="1 2">KCOM 2030</strain>
    </source>
</reference>